<dbReference type="Gene3D" id="3.40.50.1820">
    <property type="entry name" value="alpha/beta hydrolase"/>
    <property type="match status" value="1"/>
</dbReference>
<feature type="domain" description="AB hydrolase-1" evidence="2">
    <location>
        <begin position="63"/>
        <end position="196"/>
    </location>
</feature>
<dbReference type="OrthoDB" id="9773293at2"/>
<evidence type="ECO:0000313" key="4">
    <source>
        <dbReference type="Proteomes" id="UP001138793"/>
    </source>
</evidence>
<dbReference type="PANTHER" id="PTHR43194:SF2">
    <property type="entry name" value="PEROXISOMAL MEMBRANE PROTEIN LPX1"/>
    <property type="match status" value="1"/>
</dbReference>
<dbReference type="Proteomes" id="UP001138793">
    <property type="component" value="Unassembled WGS sequence"/>
</dbReference>
<dbReference type="RefSeq" id="WP_149476669.1">
    <property type="nucleotide sequence ID" value="NZ_JAGGMB010000013.1"/>
</dbReference>
<dbReference type="AlphaFoldDB" id="A0A9X0YV03"/>
<reference evidence="3" key="1">
    <citation type="submission" date="2021-03" db="EMBL/GenBank/DDBJ databases">
        <title>Genomic Encyclopedia of Type Strains, Phase IV (KMG-IV): sequencing the most valuable type-strain genomes for metagenomic binning, comparative biology and taxonomic classification.</title>
        <authorList>
            <person name="Goeker M."/>
        </authorList>
    </citation>
    <scope>NUCLEOTIDE SEQUENCE</scope>
    <source>
        <strain evidence="3">DSM 107338</strain>
    </source>
</reference>
<gene>
    <name evidence="3" type="ORF">J2Z64_003400</name>
</gene>
<name>A0A9X0YV03_9BACI</name>
<dbReference type="SUPFAM" id="SSF53474">
    <property type="entry name" value="alpha/beta-Hydrolases"/>
    <property type="match status" value="1"/>
</dbReference>
<accession>A0A9X0YV03</accession>
<dbReference type="InterPro" id="IPR000073">
    <property type="entry name" value="AB_hydrolase_1"/>
</dbReference>
<sequence>MTITIGIVVFVILFFGSYFYTNITYDTKLIKKLYKAGFMEKQVTLADGTVLNYGEGPDNGKQALLLIHGQAVTWEDYAKVLPALAEHFHVYAVDCHGHGESSMNPEKYKAQLMGEDFKWFIEHVIQESVIVSGHSSGGLLTAWLAANAPEHMKGIIIEDAPFFSTKPGRRETTYVWIDGFNMYHEFTQQNEENDYFAYYLKRSYWKNVFGEKLWNRFAKDALFYKRKHAHKPAKVWYLPPAINRIWETITYPYDRCFGETFYTYSWFDGFDEEETLSQIDCPTVFIKASTKYDKNGTMLAALSEEDTERVIELIGGSKRMNIKSGHDVHYDHPKAFIKIVLDFAKEL</sequence>
<keyword evidence="1" id="KW-1133">Transmembrane helix</keyword>
<dbReference type="InterPro" id="IPR029058">
    <property type="entry name" value="AB_hydrolase_fold"/>
</dbReference>
<comment type="caution">
    <text evidence="3">The sequence shown here is derived from an EMBL/GenBank/DDBJ whole genome shotgun (WGS) entry which is preliminary data.</text>
</comment>
<keyword evidence="1" id="KW-0472">Membrane</keyword>
<dbReference type="EMBL" id="JAGGMB010000013">
    <property type="protein sequence ID" value="MBP2079129.1"/>
    <property type="molecule type" value="Genomic_DNA"/>
</dbReference>
<dbReference type="Pfam" id="PF00561">
    <property type="entry name" value="Abhydrolase_1"/>
    <property type="match status" value="1"/>
</dbReference>
<evidence type="ECO:0000256" key="1">
    <source>
        <dbReference type="SAM" id="Phobius"/>
    </source>
</evidence>
<feature type="transmembrane region" description="Helical" evidence="1">
    <location>
        <begin position="6"/>
        <end position="25"/>
    </location>
</feature>
<keyword evidence="1" id="KW-0812">Transmembrane</keyword>
<evidence type="ECO:0000259" key="2">
    <source>
        <dbReference type="Pfam" id="PF00561"/>
    </source>
</evidence>
<evidence type="ECO:0000313" key="3">
    <source>
        <dbReference type="EMBL" id="MBP2079129.1"/>
    </source>
</evidence>
<dbReference type="PANTHER" id="PTHR43194">
    <property type="entry name" value="HYDROLASE ALPHA/BETA FOLD FAMILY"/>
    <property type="match status" value="1"/>
</dbReference>
<organism evidence="3 4">
    <name type="scientific">Oceanobacillus polygoni</name>
    <dbReference type="NCBI Taxonomy" id="1235259"/>
    <lineage>
        <taxon>Bacteria</taxon>
        <taxon>Bacillati</taxon>
        <taxon>Bacillota</taxon>
        <taxon>Bacilli</taxon>
        <taxon>Bacillales</taxon>
        <taxon>Bacillaceae</taxon>
        <taxon>Oceanobacillus</taxon>
    </lineage>
</organism>
<keyword evidence="4" id="KW-1185">Reference proteome</keyword>
<protein>
    <submittedName>
        <fullName evidence="3">Pimeloyl-ACP methyl ester carboxylesterase</fullName>
    </submittedName>
</protein>
<dbReference type="InterPro" id="IPR050228">
    <property type="entry name" value="Carboxylesterase_BioH"/>
</dbReference>
<proteinExistence type="predicted"/>